<keyword evidence="9" id="KW-1185">Reference proteome</keyword>
<feature type="domain" description="ABC-2 type transporter transmembrane" evidence="7">
    <location>
        <begin position="22"/>
        <end position="377"/>
    </location>
</feature>
<dbReference type="AlphaFoldDB" id="A0A1C4ABT6"/>
<evidence type="ECO:0000256" key="4">
    <source>
        <dbReference type="ARBA" id="ARBA00022989"/>
    </source>
</evidence>
<comment type="subcellular location">
    <subcellularLocation>
        <location evidence="1">Cell membrane</location>
        <topology evidence="1">Multi-pass membrane protein</topology>
    </subcellularLocation>
</comment>
<dbReference type="GO" id="GO:0005886">
    <property type="term" value="C:plasma membrane"/>
    <property type="evidence" value="ECO:0007669"/>
    <property type="project" value="UniProtKB-SubCell"/>
</dbReference>
<keyword evidence="5 6" id="KW-0472">Membrane</keyword>
<keyword evidence="3 6" id="KW-0812">Transmembrane</keyword>
<evidence type="ECO:0000256" key="1">
    <source>
        <dbReference type="ARBA" id="ARBA00004651"/>
    </source>
</evidence>
<evidence type="ECO:0000256" key="3">
    <source>
        <dbReference type="ARBA" id="ARBA00022692"/>
    </source>
</evidence>
<keyword evidence="2" id="KW-1003">Cell membrane</keyword>
<evidence type="ECO:0000313" key="9">
    <source>
        <dbReference type="Proteomes" id="UP000199670"/>
    </source>
</evidence>
<evidence type="ECO:0000256" key="5">
    <source>
        <dbReference type="ARBA" id="ARBA00023136"/>
    </source>
</evidence>
<feature type="transmembrane region" description="Helical" evidence="6">
    <location>
        <begin position="232"/>
        <end position="257"/>
    </location>
</feature>
<dbReference type="PANTHER" id="PTHR30294">
    <property type="entry name" value="MEMBRANE COMPONENT OF ABC TRANSPORTER YHHJ-RELATED"/>
    <property type="match status" value="1"/>
</dbReference>
<feature type="transmembrane region" description="Helical" evidence="6">
    <location>
        <begin position="361"/>
        <end position="379"/>
    </location>
</feature>
<dbReference type="PANTHER" id="PTHR30294:SF46">
    <property type="entry name" value="ABC TRANSPORTER PERMEASE"/>
    <property type="match status" value="1"/>
</dbReference>
<dbReference type="Gene3D" id="3.40.1710.10">
    <property type="entry name" value="abc type-2 transporter like domain"/>
    <property type="match status" value="1"/>
</dbReference>
<keyword evidence="4 6" id="KW-1133">Transmembrane helix</keyword>
<evidence type="ECO:0000313" key="8">
    <source>
        <dbReference type="EMBL" id="SCB92056.1"/>
    </source>
</evidence>
<dbReference type="RefSeq" id="WP_091347171.1">
    <property type="nucleotide sequence ID" value="NZ_FMAQ01000002.1"/>
</dbReference>
<evidence type="ECO:0000256" key="2">
    <source>
        <dbReference type="ARBA" id="ARBA00022475"/>
    </source>
</evidence>
<proteinExistence type="predicted"/>
<feature type="transmembrane region" description="Helical" evidence="6">
    <location>
        <begin position="187"/>
        <end position="211"/>
    </location>
</feature>
<feature type="transmembrane region" description="Helical" evidence="6">
    <location>
        <begin position="269"/>
        <end position="288"/>
    </location>
</feature>
<name>A0A1C4ABT6_9GAMM</name>
<accession>A0A1C4ABT6</accession>
<dbReference type="Pfam" id="PF12698">
    <property type="entry name" value="ABC2_membrane_3"/>
    <property type="match status" value="1"/>
</dbReference>
<dbReference type="InterPro" id="IPR013525">
    <property type="entry name" value="ABC2_TM"/>
</dbReference>
<feature type="transmembrane region" description="Helical" evidence="6">
    <location>
        <begin position="21"/>
        <end position="38"/>
    </location>
</feature>
<dbReference type="InterPro" id="IPR051449">
    <property type="entry name" value="ABC-2_transporter_component"/>
</dbReference>
<dbReference type="STRING" id="1798182.GA0061081_102337"/>
<feature type="transmembrane region" description="Helical" evidence="6">
    <location>
        <begin position="300"/>
        <end position="320"/>
    </location>
</feature>
<dbReference type="OrthoDB" id="9811522at2"/>
<reference evidence="9" key="1">
    <citation type="submission" date="2016-08" db="EMBL/GenBank/DDBJ databases">
        <authorList>
            <person name="Varghese N."/>
            <person name="Submissions Spin"/>
        </authorList>
    </citation>
    <scope>NUCLEOTIDE SEQUENCE [LARGE SCALE GENOMIC DNA]</scope>
    <source>
        <strain evidence="9">R-53248</strain>
    </source>
</reference>
<protein>
    <submittedName>
        <fullName evidence="8">ABC-2 type transport system permease protein</fullName>
    </submittedName>
</protein>
<dbReference type="Proteomes" id="UP000199670">
    <property type="component" value="Unassembled WGS sequence"/>
</dbReference>
<evidence type="ECO:0000259" key="7">
    <source>
        <dbReference type="Pfam" id="PF12698"/>
    </source>
</evidence>
<gene>
    <name evidence="8" type="ORF">GA0061081_102337</name>
</gene>
<sequence>MIKSLLLISYDELKRIFQTKAIVSVMFVGIFIYFFFYPQPYLNEAIRDVPIAVIDQDNSNYSRELIRQMDANKSIKIDLHIADLQTAKKQIEERKIYGAILVPYRFQQHILEGKTSPVLYYGDASYILIYSNVATAINTVASNFGANISISRKIAQGVDPAVATNNVSPFNSQLISLFNPQSGYATYIIPAAFILILYQTLLIGSILCRLFSKNSNFEQDFIKKQNNASSSALLLLSGKLLTYLILYLIYFIIYTVFANYWYELPRLSHLSVSLSFIIPFIFSTALLGKVISHVVHTVSDVFCLIIPTSMVIFFVTGLSWPKELMPPLFHLIGDIFPAVPAIVGSVKINQMGASFAEFSAQYWHLWILTIVYFCIAFMLEKRCIQKAMSAYIREEKN</sequence>
<evidence type="ECO:0000256" key="6">
    <source>
        <dbReference type="SAM" id="Phobius"/>
    </source>
</evidence>
<organism evidence="8 9">
    <name type="scientific">Gilliamella bombicola</name>
    <dbReference type="NCBI Taxonomy" id="1798182"/>
    <lineage>
        <taxon>Bacteria</taxon>
        <taxon>Pseudomonadati</taxon>
        <taxon>Pseudomonadota</taxon>
        <taxon>Gammaproteobacteria</taxon>
        <taxon>Orbales</taxon>
        <taxon>Orbaceae</taxon>
        <taxon>Gilliamella</taxon>
    </lineage>
</organism>
<dbReference type="GO" id="GO:0140359">
    <property type="term" value="F:ABC-type transporter activity"/>
    <property type="evidence" value="ECO:0007669"/>
    <property type="project" value="InterPro"/>
</dbReference>
<dbReference type="EMBL" id="FMAQ01000002">
    <property type="protein sequence ID" value="SCB92056.1"/>
    <property type="molecule type" value="Genomic_DNA"/>
</dbReference>